<sequence>MQLKTTIITPNSEKDPNDVIVEEITLPPVETWPEEVKADTAPASPAMSRTREIAKLDFDVSGVVQPFIVIQLVHPFRHPDLGIVKEIRVHRLTVGEIGDLLDNRPTGMPDLFDIYALQTNIPAPVLRGLIDVDGEAVTKVCYDFLPRYFRRVPIDPPAPSSTSPNGEQ</sequence>
<dbReference type="Proteomes" id="UP000245252">
    <property type="component" value="Unassembled WGS sequence"/>
</dbReference>
<evidence type="ECO:0000313" key="1">
    <source>
        <dbReference type="EMBL" id="PWE52254.1"/>
    </source>
</evidence>
<keyword evidence="2" id="KW-1185">Reference proteome</keyword>
<dbReference type="EMBL" id="QFBC01000029">
    <property type="protein sequence ID" value="PWE52254.1"/>
    <property type="molecule type" value="Genomic_DNA"/>
</dbReference>
<evidence type="ECO:0000313" key="2">
    <source>
        <dbReference type="Proteomes" id="UP000245252"/>
    </source>
</evidence>
<name>A0A2U2DG56_9HYPH</name>
<protein>
    <recommendedName>
        <fullName evidence="3">Tail assembly chaperone E/41/14-like protein</fullName>
    </recommendedName>
</protein>
<reference evidence="1 2" key="1">
    <citation type="submission" date="2018-05" db="EMBL/GenBank/DDBJ databases">
        <title>The draft genome of strain NS-104.</title>
        <authorList>
            <person name="Hang P."/>
            <person name="Jiang J."/>
        </authorList>
    </citation>
    <scope>NUCLEOTIDE SEQUENCE [LARGE SCALE GENOMIC DNA]</scope>
    <source>
        <strain evidence="1 2">NS-104</strain>
    </source>
</reference>
<dbReference type="OrthoDB" id="7851346at2"/>
<accession>A0A2U2DG56</accession>
<evidence type="ECO:0008006" key="3">
    <source>
        <dbReference type="Google" id="ProtNLM"/>
    </source>
</evidence>
<proteinExistence type="predicted"/>
<dbReference type="AlphaFoldDB" id="A0A2U2DG56"/>
<organism evidence="1 2">
    <name type="scientific">Metarhizobium album</name>
    <dbReference type="NCBI Taxonomy" id="2182425"/>
    <lineage>
        <taxon>Bacteria</taxon>
        <taxon>Pseudomonadati</taxon>
        <taxon>Pseudomonadota</taxon>
        <taxon>Alphaproteobacteria</taxon>
        <taxon>Hyphomicrobiales</taxon>
        <taxon>Rhizobiaceae</taxon>
        <taxon>Metarhizobium</taxon>
    </lineage>
</organism>
<gene>
    <name evidence="1" type="ORF">DEM27_31905</name>
</gene>
<dbReference type="RefSeq" id="WP_109462271.1">
    <property type="nucleotide sequence ID" value="NZ_QFBC01000029.1"/>
</dbReference>
<comment type="caution">
    <text evidence="1">The sequence shown here is derived from an EMBL/GenBank/DDBJ whole genome shotgun (WGS) entry which is preliminary data.</text>
</comment>